<comment type="caution">
    <text evidence="2">The sequence shown here is derived from an EMBL/GenBank/DDBJ whole genome shotgun (WGS) entry which is preliminary data.</text>
</comment>
<dbReference type="EMBL" id="QNRR01000018">
    <property type="protein sequence ID" value="RBP36105.1"/>
    <property type="molecule type" value="Genomic_DNA"/>
</dbReference>
<keyword evidence="1" id="KW-1133">Transmembrane helix</keyword>
<dbReference type="Proteomes" id="UP000253426">
    <property type="component" value="Unassembled WGS sequence"/>
</dbReference>
<name>A0A366H2U5_9BACT</name>
<reference evidence="2 3" key="1">
    <citation type="submission" date="2018-06" db="EMBL/GenBank/DDBJ databases">
        <title>Genomic Encyclopedia of Type Strains, Phase IV (KMG-IV): sequencing the most valuable type-strain genomes for metagenomic binning, comparative biology and taxonomic classification.</title>
        <authorList>
            <person name="Goeker M."/>
        </authorList>
    </citation>
    <scope>NUCLEOTIDE SEQUENCE [LARGE SCALE GENOMIC DNA]</scope>
    <source>
        <strain evidence="2 3">DSM 25532</strain>
    </source>
</reference>
<keyword evidence="1" id="KW-0812">Transmembrane</keyword>
<feature type="transmembrane region" description="Helical" evidence="1">
    <location>
        <begin position="20"/>
        <end position="37"/>
    </location>
</feature>
<proteinExistence type="predicted"/>
<gene>
    <name evidence="2" type="ORF">DES53_11854</name>
</gene>
<dbReference type="AlphaFoldDB" id="A0A366H2U5"/>
<evidence type="ECO:0000313" key="2">
    <source>
        <dbReference type="EMBL" id="RBP36105.1"/>
    </source>
</evidence>
<keyword evidence="3" id="KW-1185">Reference proteome</keyword>
<accession>A0A366H2U5</accession>
<sequence length="75" mass="7744">MNRSDIPTASAPVHQPKIHVGRIAAGSVLCVFGIILLPTVAMTAAGVALCIVGLCLIAMAFANRKYGASHTRRGS</sequence>
<organism evidence="2 3">
    <name type="scientific">Roseimicrobium gellanilyticum</name>
    <dbReference type="NCBI Taxonomy" id="748857"/>
    <lineage>
        <taxon>Bacteria</taxon>
        <taxon>Pseudomonadati</taxon>
        <taxon>Verrucomicrobiota</taxon>
        <taxon>Verrucomicrobiia</taxon>
        <taxon>Verrucomicrobiales</taxon>
        <taxon>Verrucomicrobiaceae</taxon>
        <taxon>Roseimicrobium</taxon>
    </lineage>
</organism>
<evidence type="ECO:0000313" key="3">
    <source>
        <dbReference type="Proteomes" id="UP000253426"/>
    </source>
</evidence>
<evidence type="ECO:0000256" key="1">
    <source>
        <dbReference type="SAM" id="Phobius"/>
    </source>
</evidence>
<keyword evidence="1" id="KW-0472">Membrane</keyword>
<protein>
    <submittedName>
        <fullName evidence="2">Uncharacterized protein</fullName>
    </submittedName>
</protein>
<feature type="transmembrane region" description="Helical" evidence="1">
    <location>
        <begin position="43"/>
        <end position="63"/>
    </location>
</feature>